<dbReference type="InterPro" id="IPR027268">
    <property type="entry name" value="Peptidase_M4/M1_CTD_sf"/>
</dbReference>
<dbReference type="RefSeq" id="WP_131364856.1">
    <property type="nucleotide sequence ID" value="NZ_SJKB01000018.1"/>
</dbReference>
<evidence type="ECO:0000256" key="7">
    <source>
        <dbReference type="PIRSR" id="PIRSR623612-1"/>
    </source>
</evidence>
<comment type="cofactor">
    <cofactor evidence="8">
        <name>Zn(2+)</name>
        <dbReference type="ChEBI" id="CHEBI:29105"/>
    </cofactor>
</comment>
<dbReference type="EC" id="3.4.24.-" evidence="8"/>
<dbReference type="Pfam" id="PF02868">
    <property type="entry name" value="Peptidase_M4_C"/>
    <property type="match status" value="1"/>
</dbReference>
<feature type="domain" description="Peptidase M4" evidence="10">
    <location>
        <begin position="62"/>
        <end position="169"/>
    </location>
</feature>
<dbReference type="EMBL" id="SJKB01000018">
    <property type="protein sequence ID" value="TCC54573.1"/>
    <property type="molecule type" value="Genomic_DNA"/>
</dbReference>
<keyword evidence="2 8" id="KW-0645">Protease</keyword>
<keyword evidence="5 8" id="KW-0862">Zinc</keyword>
<comment type="function">
    <text evidence="8">Extracellular zinc metalloprotease.</text>
</comment>
<dbReference type="AlphaFoldDB" id="A0A4R0K3I7"/>
<comment type="similarity">
    <text evidence="1 8">Belongs to the peptidase M4 family.</text>
</comment>
<sequence length="391" mass="41257">MVFHYIVPPYLLEQLEQAVDDPSLRARFRQSLQHDAVLRTRPAAGAAAAEPAAEAGGLQRAVYDAENRTDLPGTPVRAEGEDPVQDEAVNQAYDGTGATWKMYSECFGRDSIDGAGLPLTSTVHYDRGYANAFWDGAQMVFGDGDGEIFGGFTESVDVTGHELTHGVTQYTANLAYEGQSGALNESISDVFGSLAKQHNLGQSAEEADWLIGAGLFRPGVQGVALRSMKAPGTAYDDPRLGRDPQPAHMSDYIETEDDNGGVHLNSGIPNRAFYLTAAAIGGNAYDDAGKIWYTALTSGTLSETATFAEFAEATQAAASELFGDDSSQLAAVTGAWQTVGVLTADTTPAEPPGSKQPESGVRTESESEELMRAAKSGLPSSSPPAPPPSKD</sequence>
<evidence type="ECO:0000313" key="13">
    <source>
        <dbReference type="Proteomes" id="UP000291144"/>
    </source>
</evidence>
<reference evidence="12 13" key="1">
    <citation type="submission" date="2019-02" db="EMBL/GenBank/DDBJ databases">
        <title>Kribbella capetownensis sp. nov. and Kribbella speibonae sp. nov., isolated from soil.</title>
        <authorList>
            <person name="Curtis S.M."/>
            <person name="Norton I."/>
            <person name="Everest G.J."/>
            <person name="Meyers P.R."/>
        </authorList>
    </citation>
    <scope>NUCLEOTIDE SEQUENCE [LARGE SCALE GENOMIC DNA]</scope>
    <source>
        <strain evidence="12 13">NRRL B-24813</strain>
    </source>
</reference>
<dbReference type="InterPro" id="IPR001570">
    <property type="entry name" value="Peptidase_M4_C_domain"/>
</dbReference>
<dbReference type="SUPFAM" id="SSF55486">
    <property type="entry name" value="Metalloproteases ('zincins'), catalytic domain"/>
    <property type="match status" value="1"/>
</dbReference>
<name>A0A4R0K3I7_9ACTN</name>
<dbReference type="GO" id="GO:0046872">
    <property type="term" value="F:metal ion binding"/>
    <property type="evidence" value="ECO:0007669"/>
    <property type="project" value="UniProtKB-UniRule"/>
</dbReference>
<dbReference type="InterPro" id="IPR023612">
    <property type="entry name" value="Peptidase_M4"/>
</dbReference>
<dbReference type="PRINTS" id="PR00730">
    <property type="entry name" value="THERMOLYSIN"/>
</dbReference>
<dbReference type="GO" id="GO:0005576">
    <property type="term" value="C:extracellular region"/>
    <property type="evidence" value="ECO:0007669"/>
    <property type="project" value="UniProtKB-SubCell"/>
</dbReference>
<evidence type="ECO:0000256" key="3">
    <source>
        <dbReference type="ARBA" id="ARBA00022723"/>
    </source>
</evidence>
<keyword evidence="3" id="KW-0479">Metal-binding</keyword>
<dbReference type="Gene3D" id="1.10.390.10">
    <property type="entry name" value="Neutral Protease Domain 2"/>
    <property type="match status" value="1"/>
</dbReference>
<dbReference type="InterPro" id="IPR013856">
    <property type="entry name" value="Peptidase_M4_domain"/>
</dbReference>
<evidence type="ECO:0000256" key="1">
    <source>
        <dbReference type="ARBA" id="ARBA00009388"/>
    </source>
</evidence>
<dbReference type="InterPro" id="IPR052759">
    <property type="entry name" value="Metalloprotease_M4"/>
</dbReference>
<feature type="active site" evidence="7">
    <location>
        <position position="162"/>
    </location>
</feature>
<feature type="region of interest" description="Disordered" evidence="9">
    <location>
        <begin position="344"/>
        <end position="391"/>
    </location>
</feature>
<feature type="active site" description="Proton donor" evidence="7">
    <location>
        <position position="263"/>
    </location>
</feature>
<dbReference type="Pfam" id="PF01447">
    <property type="entry name" value="Peptidase_M4"/>
    <property type="match status" value="1"/>
</dbReference>
<evidence type="ECO:0000256" key="9">
    <source>
        <dbReference type="SAM" id="MobiDB-lite"/>
    </source>
</evidence>
<keyword evidence="13" id="KW-1185">Reference proteome</keyword>
<dbReference type="Proteomes" id="UP000291144">
    <property type="component" value="Unassembled WGS sequence"/>
</dbReference>
<dbReference type="OrthoDB" id="291295at2"/>
<dbReference type="GO" id="GO:0004222">
    <property type="term" value="F:metalloendopeptidase activity"/>
    <property type="evidence" value="ECO:0007669"/>
    <property type="project" value="UniProtKB-UniRule"/>
</dbReference>
<dbReference type="PANTHER" id="PTHR43579:SF1">
    <property type="entry name" value="NEUTRAL METALLOPROTEINASE"/>
    <property type="match status" value="1"/>
</dbReference>
<organism evidence="12 13">
    <name type="scientific">Kribbella pittospori</name>
    <dbReference type="NCBI Taxonomy" id="722689"/>
    <lineage>
        <taxon>Bacteria</taxon>
        <taxon>Bacillati</taxon>
        <taxon>Actinomycetota</taxon>
        <taxon>Actinomycetes</taxon>
        <taxon>Propionibacteriales</taxon>
        <taxon>Kribbellaceae</taxon>
        <taxon>Kribbella</taxon>
    </lineage>
</organism>
<evidence type="ECO:0000259" key="11">
    <source>
        <dbReference type="Pfam" id="PF02868"/>
    </source>
</evidence>
<feature type="compositionally biased region" description="Basic and acidic residues" evidence="9">
    <location>
        <begin position="361"/>
        <end position="372"/>
    </location>
</feature>
<gene>
    <name evidence="12" type="ORF">E0H73_38065</name>
</gene>
<evidence type="ECO:0000256" key="2">
    <source>
        <dbReference type="ARBA" id="ARBA00022670"/>
    </source>
</evidence>
<dbReference type="PANTHER" id="PTHR43579">
    <property type="match status" value="1"/>
</dbReference>
<dbReference type="GO" id="GO:0006508">
    <property type="term" value="P:proteolysis"/>
    <property type="evidence" value="ECO:0007669"/>
    <property type="project" value="UniProtKB-KW"/>
</dbReference>
<keyword evidence="6 8" id="KW-0482">Metalloprotease</keyword>
<dbReference type="Gene3D" id="3.10.170.10">
    <property type="match status" value="1"/>
</dbReference>
<protein>
    <recommendedName>
        <fullName evidence="8">Neutral metalloproteinase</fullName>
        <ecNumber evidence="8">3.4.24.-</ecNumber>
    </recommendedName>
</protein>
<feature type="domain" description="Peptidase M4 C-terminal" evidence="11">
    <location>
        <begin position="172"/>
        <end position="341"/>
    </location>
</feature>
<proteinExistence type="inferred from homology"/>
<keyword evidence="4 8" id="KW-0378">Hydrolase</keyword>
<evidence type="ECO:0000256" key="6">
    <source>
        <dbReference type="ARBA" id="ARBA00023049"/>
    </source>
</evidence>
<accession>A0A4R0K3I7</accession>
<dbReference type="CDD" id="cd09597">
    <property type="entry name" value="M4_TLP"/>
    <property type="match status" value="1"/>
</dbReference>
<evidence type="ECO:0000313" key="12">
    <source>
        <dbReference type="EMBL" id="TCC54573.1"/>
    </source>
</evidence>
<evidence type="ECO:0000256" key="4">
    <source>
        <dbReference type="ARBA" id="ARBA00022801"/>
    </source>
</evidence>
<feature type="compositionally biased region" description="Pro residues" evidence="9">
    <location>
        <begin position="381"/>
        <end position="391"/>
    </location>
</feature>
<comment type="subcellular location">
    <subcellularLocation>
        <location evidence="8">Secreted</location>
    </subcellularLocation>
</comment>
<keyword evidence="8" id="KW-0964">Secreted</keyword>
<evidence type="ECO:0000256" key="5">
    <source>
        <dbReference type="ARBA" id="ARBA00022833"/>
    </source>
</evidence>
<evidence type="ECO:0000256" key="8">
    <source>
        <dbReference type="RuleBase" id="RU366073"/>
    </source>
</evidence>
<comment type="caution">
    <text evidence="12">The sequence shown here is derived from an EMBL/GenBank/DDBJ whole genome shotgun (WGS) entry which is preliminary data.</text>
</comment>
<evidence type="ECO:0000259" key="10">
    <source>
        <dbReference type="Pfam" id="PF01447"/>
    </source>
</evidence>